<evidence type="ECO:0000256" key="2">
    <source>
        <dbReference type="ARBA" id="ARBA00023219"/>
    </source>
</evidence>
<keyword evidence="5" id="KW-1185">Reference proteome</keyword>
<dbReference type="RefSeq" id="WP_187779650.1">
    <property type="nucleotide sequence ID" value="NZ_JACTUZ010000084.1"/>
</dbReference>
<dbReference type="InterPro" id="IPR005335">
    <property type="entry name" value="Terminase_ssu"/>
</dbReference>
<accession>A0ABR7RA27</accession>
<comment type="caution">
    <text evidence="4">The sequence shown here is derived from an EMBL/GenBank/DDBJ whole genome shotgun (WGS) entry which is preliminary data.</text>
</comment>
<dbReference type="PANTHER" id="PTHR41328:SF2">
    <property type="entry name" value="TERMINASE SMALL SUBUNIT"/>
    <property type="match status" value="1"/>
</dbReference>
<dbReference type="Gene3D" id="1.10.10.1400">
    <property type="entry name" value="Terminase, small subunit, N-terminal DNA-binding domain, HTH motif"/>
    <property type="match status" value="1"/>
</dbReference>
<evidence type="ECO:0000256" key="3">
    <source>
        <dbReference type="SAM" id="MobiDB-lite"/>
    </source>
</evidence>
<organism evidence="4 5">
    <name type="scientific">Pseudoroseomonas ludipueritiae</name>
    <dbReference type="NCBI Taxonomy" id="198093"/>
    <lineage>
        <taxon>Bacteria</taxon>
        <taxon>Pseudomonadati</taxon>
        <taxon>Pseudomonadota</taxon>
        <taxon>Alphaproteobacteria</taxon>
        <taxon>Acetobacterales</taxon>
        <taxon>Acetobacteraceae</taxon>
        <taxon>Pseudoroseomonas</taxon>
    </lineage>
</organism>
<reference evidence="4 5" key="1">
    <citation type="journal article" date="2009" name="Int. J. Syst. Evol. Microbiol.">
        <title>Transfer of Teichococcus ludipueritiae and Muricoccus roseus to the genus Roseomonas, as Roseomonas ludipueritiae comb. nov. and Roseomonas rosea comb. nov., respectively, and emended description of the genus Roseomonas.</title>
        <authorList>
            <person name="Sanchez-Porro C."/>
            <person name="Gallego V."/>
            <person name="Busse H.J."/>
            <person name="Kampfer P."/>
            <person name="Ventosa A."/>
        </authorList>
    </citation>
    <scope>NUCLEOTIDE SEQUENCE [LARGE SCALE GENOMIC DNA]</scope>
    <source>
        <strain evidence="4 5">DSM 14915</strain>
    </source>
</reference>
<dbReference type="InterPro" id="IPR038713">
    <property type="entry name" value="Terminase_Gp1_N_sf"/>
</dbReference>
<evidence type="ECO:0000313" key="4">
    <source>
        <dbReference type="EMBL" id="MBC9178559.1"/>
    </source>
</evidence>
<sequence>MSLTEKQRLFVRAYLIDGNGKKAAIAAGYSPNGAEVAASRLLSQVKVQEALAAARLQLVAVSGVTPEWVLSQLQQMATLDIREVVTWQSEATEMGEDTETGEPILNIVNRVRLVDSDQLTAAAAAAITEVSQGKSGLKVKKVNRLEALLAIARILGMFPGQAKAPPKTAQPPAGATPPAPDQPETDAGGWGQLLN</sequence>
<proteinExistence type="predicted"/>
<dbReference type="Pfam" id="PF03592">
    <property type="entry name" value="Terminase_2"/>
    <property type="match status" value="1"/>
</dbReference>
<dbReference type="PANTHER" id="PTHR41328">
    <property type="entry name" value="TERMINASE SMALL SUBUNIT-RELATED"/>
    <property type="match status" value="1"/>
</dbReference>
<feature type="region of interest" description="Disordered" evidence="3">
    <location>
        <begin position="162"/>
        <end position="195"/>
    </location>
</feature>
<keyword evidence="2" id="KW-0231">Viral genome packaging</keyword>
<protein>
    <submittedName>
        <fullName evidence="4">Terminase small subunit</fullName>
    </submittedName>
</protein>
<gene>
    <name evidence="4" type="ORF">IBL25_16560</name>
</gene>
<evidence type="ECO:0000313" key="5">
    <source>
        <dbReference type="Proteomes" id="UP000603940"/>
    </source>
</evidence>
<dbReference type="EMBL" id="JACTUZ010000084">
    <property type="protein sequence ID" value="MBC9178559.1"/>
    <property type="molecule type" value="Genomic_DNA"/>
</dbReference>
<name>A0ABR7RA27_9PROT</name>
<feature type="compositionally biased region" description="Low complexity" evidence="3">
    <location>
        <begin position="162"/>
        <end position="173"/>
    </location>
</feature>
<dbReference type="InterPro" id="IPR052404">
    <property type="entry name" value="SPP1-like_terminase"/>
</dbReference>
<dbReference type="Proteomes" id="UP000603940">
    <property type="component" value="Unassembled WGS sequence"/>
</dbReference>
<keyword evidence="1" id="KW-1188">Viral release from host cell</keyword>
<evidence type="ECO:0000256" key="1">
    <source>
        <dbReference type="ARBA" id="ARBA00022612"/>
    </source>
</evidence>